<feature type="signal peptide" evidence="1">
    <location>
        <begin position="1"/>
        <end position="19"/>
    </location>
</feature>
<dbReference type="Gene3D" id="3.40.50.300">
    <property type="entry name" value="P-loop containing nucleotide triphosphate hydrolases"/>
    <property type="match status" value="1"/>
</dbReference>
<gene>
    <name evidence="2" type="ORF">NPX13_g1007</name>
</gene>
<name>A0A9W8NMU7_9PEZI</name>
<dbReference type="Proteomes" id="UP001148614">
    <property type="component" value="Unassembled WGS sequence"/>
</dbReference>
<feature type="chain" id="PRO_5040849649" evidence="1">
    <location>
        <begin position="20"/>
        <end position="102"/>
    </location>
</feature>
<dbReference type="AlphaFoldDB" id="A0A9W8NMU7"/>
<reference evidence="2" key="1">
    <citation type="submission" date="2022-07" db="EMBL/GenBank/DDBJ databases">
        <title>Genome Sequence of Xylaria arbuscula.</title>
        <authorList>
            <person name="Buettner E."/>
        </authorList>
    </citation>
    <scope>NUCLEOTIDE SEQUENCE</scope>
    <source>
        <strain evidence="2">VT107</strain>
    </source>
</reference>
<proteinExistence type="predicted"/>
<dbReference type="InterPro" id="IPR040632">
    <property type="entry name" value="Sulfotransfer_4"/>
</dbReference>
<keyword evidence="1" id="KW-0732">Signal</keyword>
<evidence type="ECO:0000256" key="1">
    <source>
        <dbReference type="SAM" id="SignalP"/>
    </source>
</evidence>
<evidence type="ECO:0000313" key="3">
    <source>
        <dbReference type="Proteomes" id="UP001148614"/>
    </source>
</evidence>
<dbReference type="InterPro" id="IPR027417">
    <property type="entry name" value="P-loop_NTPase"/>
</dbReference>
<evidence type="ECO:0000313" key="2">
    <source>
        <dbReference type="EMBL" id="KAJ3579560.1"/>
    </source>
</evidence>
<comment type="caution">
    <text evidence="2">The sequence shown here is derived from an EMBL/GenBank/DDBJ whole genome shotgun (WGS) entry which is preliminary data.</text>
</comment>
<accession>A0A9W8NMU7</accession>
<protein>
    <submittedName>
        <fullName evidence="2">Uncharacterized protein</fullName>
    </submittedName>
</protein>
<sequence>MFGLNLNAWFSLVLEWIYALPEPPKRKRTKPMEVLCVGLPCFGTKWFGLLSGDNKITATDFDAVLGYLVAVADTAGSVFAAEPIAAYPNAKVILNYREDIDA</sequence>
<dbReference type="EMBL" id="JANPWZ010000083">
    <property type="protein sequence ID" value="KAJ3579560.1"/>
    <property type="molecule type" value="Genomic_DNA"/>
</dbReference>
<keyword evidence="3" id="KW-1185">Reference proteome</keyword>
<organism evidence="2 3">
    <name type="scientific">Xylaria arbuscula</name>
    <dbReference type="NCBI Taxonomy" id="114810"/>
    <lineage>
        <taxon>Eukaryota</taxon>
        <taxon>Fungi</taxon>
        <taxon>Dikarya</taxon>
        <taxon>Ascomycota</taxon>
        <taxon>Pezizomycotina</taxon>
        <taxon>Sordariomycetes</taxon>
        <taxon>Xylariomycetidae</taxon>
        <taxon>Xylariales</taxon>
        <taxon>Xylariaceae</taxon>
        <taxon>Xylaria</taxon>
    </lineage>
</organism>
<dbReference type="Pfam" id="PF17784">
    <property type="entry name" value="Sulfotransfer_4"/>
    <property type="match status" value="1"/>
</dbReference>